<feature type="transmembrane region" description="Helical" evidence="6">
    <location>
        <begin position="6"/>
        <end position="27"/>
    </location>
</feature>
<evidence type="ECO:0000256" key="6">
    <source>
        <dbReference type="SAM" id="Phobius"/>
    </source>
</evidence>
<dbReference type="GO" id="GO:0015658">
    <property type="term" value="F:branched-chain amino acid transmembrane transporter activity"/>
    <property type="evidence" value="ECO:0007669"/>
    <property type="project" value="InterPro"/>
</dbReference>
<dbReference type="AlphaFoldDB" id="A0A292YH35"/>
<sequence length="357" mass="39143">MQTKRLGIEGSIGGLILVFLAAFPFLASDFRVELMGKFIVFIIFALALDLVWGYTGLLSLGHAVFFGLGGYMLALSYVLQQGVPTFMTRFGINEIPVFLKPLLSTPVAFLLGMLLPALLAAIIGFFIFRSSVSGVYFSIITLALAQLFELLVINLQAYTGGFNGLMGLPRFPVFGEPLELTTYYYLVLIVAVGVYLLTRWLTGSHFGKTVKAVRENENRIRFFSYNPASYKIFIFTISGFLSGLAGMLYVPINGFISPQDIGIGMSTLLVVWLAIGGRGTLMGAVIGALILNWLSDLLSEQYPEIWQLLIGSIIVLIVLFLPDGIYGSLLKWWNGRVLSKQQNQGTVPQMGNLEAGS</sequence>
<dbReference type="CDD" id="cd06581">
    <property type="entry name" value="TM_PBP1_LivM_like"/>
    <property type="match status" value="1"/>
</dbReference>
<evidence type="ECO:0000313" key="7">
    <source>
        <dbReference type="EMBL" id="GAX90037.1"/>
    </source>
</evidence>
<dbReference type="GO" id="GO:0005886">
    <property type="term" value="C:plasma membrane"/>
    <property type="evidence" value="ECO:0007669"/>
    <property type="project" value="UniProtKB-SubCell"/>
</dbReference>
<accession>A0A292YH35</accession>
<dbReference type="EMBL" id="BDUF01000044">
    <property type="protein sequence ID" value="GAX90037.1"/>
    <property type="molecule type" value="Genomic_DNA"/>
</dbReference>
<keyword evidence="3 6" id="KW-0812">Transmembrane</keyword>
<dbReference type="PANTHER" id="PTHR30482:SF4">
    <property type="entry name" value="SLR1201 PROTEIN"/>
    <property type="match status" value="1"/>
</dbReference>
<evidence type="ECO:0000256" key="1">
    <source>
        <dbReference type="ARBA" id="ARBA00004651"/>
    </source>
</evidence>
<dbReference type="PANTHER" id="PTHR30482">
    <property type="entry name" value="HIGH-AFFINITY BRANCHED-CHAIN AMINO ACID TRANSPORT SYSTEM PERMEASE"/>
    <property type="match status" value="1"/>
</dbReference>
<protein>
    <submittedName>
        <fullName evidence="7">Urea ABC transporter permease subunit UrtC</fullName>
    </submittedName>
</protein>
<reference evidence="8" key="1">
    <citation type="submission" date="2017-07" db="EMBL/GenBank/DDBJ databases">
        <title>Draft genome sequence of Effusibacillus lacus strain skLN1.</title>
        <authorList>
            <person name="Watanabe M."/>
            <person name="Kojima H."/>
            <person name="Fukui M."/>
        </authorList>
    </citation>
    <scope>NUCLEOTIDE SEQUENCE [LARGE SCALE GENOMIC DNA]</scope>
    <source>
        <strain evidence="8">skLN1</strain>
    </source>
</reference>
<dbReference type="InterPro" id="IPR001851">
    <property type="entry name" value="ABC_transp_permease"/>
</dbReference>
<evidence type="ECO:0000256" key="5">
    <source>
        <dbReference type="ARBA" id="ARBA00023136"/>
    </source>
</evidence>
<comment type="caution">
    <text evidence="7">The sequence shown here is derived from an EMBL/GenBank/DDBJ whole genome shotgun (WGS) entry which is preliminary data.</text>
</comment>
<comment type="subcellular location">
    <subcellularLocation>
        <location evidence="1">Cell membrane</location>
        <topology evidence="1">Multi-pass membrane protein</topology>
    </subcellularLocation>
</comment>
<feature type="transmembrane region" description="Helical" evidence="6">
    <location>
        <begin position="268"/>
        <end position="293"/>
    </location>
</feature>
<gene>
    <name evidence="7" type="ORF">EFBL_1663</name>
</gene>
<keyword evidence="2" id="KW-1003">Cell membrane</keyword>
<feature type="transmembrane region" description="Helical" evidence="6">
    <location>
        <begin position="232"/>
        <end position="256"/>
    </location>
</feature>
<evidence type="ECO:0000256" key="4">
    <source>
        <dbReference type="ARBA" id="ARBA00022989"/>
    </source>
</evidence>
<dbReference type="InterPro" id="IPR043428">
    <property type="entry name" value="LivM-like"/>
</dbReference>
<keyword evidence="8" id="KW-1185">Reference proteome</keyword>
<evidence type="ECO:0000256" key="2">
    <source>
        <dbReference type="ARBA" id="ARBA00022475"/>
    </source>
</evidence>
<evidence type="ECO:0000256" key="3">
    <source>
        <dbReference type="ARBA" id="ARBA00022692"/>
    </source>
</evidence>
<proteinExistence type="predicted"/>
<feature type="transmembrane region" description="Helical" evidence="6">
    <location>
        <begin position="60"/>
        <end position="79"/>
    </location>
</feature>
<keyword evidence="4 6" id="KW-1133">Transmembrane helix</keyword>
<dbReference type="Proteomes" id="UP000217785">
    <property type="component" value="Unassembled WGS sequence"/>
</dbReference>
<dbReference type="OrthoDB" id="9789927at2"/>
<feature type="transmembrane region" description="Helical" evidence="6">
    <location>
        <begin position="34"/>
        <end position="54"/>
    </location>
</feature>
<feature type="transmembrane region" description="Helical" evidence="6">
    <location>
        <begin position="180"/>
        <end position="198"/>
    </location>
</feature>
<keyword evidence="5 6" id="KW-0472">Membrane</keyword>
<evidence type="ECO:0000313" key="8">
    <source>
        <dbReference type="Proteomes" id="UP000217785"/>
    </source>
</evidence>
<feature type="transmembrane region" description="Helical" evidence="6">
    <location>
        <begin position="134"/>
        <end position="159"/>
    </location>
</feature>
<feature type="transmembrane region" description="Helical" evidence="6">
    <location>
        <begin position="305"/>
        <end position="326"/>
    </location>
</feature>
<feature type="transmembrane region" description="Helical" evidence="6">
    <location>
        <begin position="107"/>
        <end position="128"/>
    </location>
</feature>
<dbReference type="Pfam" id="PF02653">
    <property type="entry name" value="BPD_transp_2"/>
    <property type="match status" value="1"/>
</dbReference>
<organism evidence="7 8">
    <name type="scientific">Effusibacillus lacus</name>
    <dbReference type="NCBI Taxonomy" id="1348429"/>
    <lineage>
        <taxon>Bacteria</taxon>
        <taxon>Bacillati</taxon>
        <taxon>Bacillota</taxon>
        <taxon>Bacilli</taxon>
        <taxon>Bacillales</taxon>
        <taxon>Alicyclobacillaceae</taxon>
        <taxon>Effusibacillus</taxon>
    </lineage>
</organism>
<dbReference type="InterPro" id="IPR017778">
    <property type="entry name" value="ABC_transptr_urea_perm_UrtC"/>
</dbReference>
<dbReference type="RefSeq" id="WP_096181739.1">
    <property type="nucleotide sequence ID" value="NZ_BDUF01000044.1"/>
</dbReference>
<name>A0A292YH35_9BACL</name>
<dbReference type="NCBIfam" id="TIGR03408">
    <property type="entry name" value="urea_trans_UrtC"/>
    <property type="match status" value="1"/>
</dbReference>